<dbReference type="AlphaFoldDB" id="A0A0N0U877"/>
<dbReference type="EMBL" id="LHCI01000106">
    <property type="protein sequence ID" value="KOX89140.1"/>
    <property type="molecule type" value="Genomic_DNA"/>
</dbReference>
<name>A0A0N0U877_THEAQ</name>
<comment type="caution">
    <text evidence="1">The sequence shown here is derived from an EMBL/GenBank/DDBJ whole genome shotgun (WGS) entry which is preliminary data.</text>
</comment>
<organism evidence="1 2">
    <name type="scientific">Thermus aquaticus</name>
    <dbReference type="NCBI Taxonomy" id="271"/>
    <lineage>
        <taxon>Bacteria</taxon>
        <taxon>Thermotogati</taxon>
        <taxon>Deinococcota</taxon>
        <taxon>Deinococci</taxon>
        <taxon>Thermales</taxon>
        <taxon>Thermaceae</taxon>
        <taxon>Thermus</taxon>
    </lineage>
</organism>
<sequence length="68" mass="7668">MPAYTHQGKALCFFQPAHECKTRYAILGFSDQARLDQGNPWPVAFALTQLTPAEESRVRELPHKALGR</sequence>
<gene>
    <name evidence="1" type="ORF">BVI061214_00292</name>
</gene>
<proteinExistence type="predicted"/>
<dbReference type="RefSeq" id="WP_003049449.1">
    <property type="nucleotide sequence ID" value="NZ_LHCI01000106.1"/>
</dbReference>
<reference evidence="1 2" key="1">
    <citation type="submission" date="2015-07" db="EMBL/GenBank/DDBJ databases">
        <authorList>
            <person name="Noorani M."/>
        </authorList>
    </citation>
    <scope>NUCLEOTIDE SEQUENCE [LARGE SCALE GENOMIC DNA]</scope>
    <source>
        <strain evidence="2">ATCC 25104 / DSM 625 / JCM 10724 / NBRC 103206 / NCIMB 11243 / YT-1</strain>
    </source>
</reference>
<evidence type="ECO:0000313" key="1">
    <source>
        <dbReference type="EMBL" id="KOX89140.1"/>
    </source>
</evidence>
<protein>
    <submittedName>
        <fullName evidence="1">Uncharacterized protein</fullName>
    </submittedName>
</protein>
<evidence type="ECO:0000313" key="2">
    <source>
        <dbReference type="Proteomes" id="UP000037685"/>
    </source>
</evidence>
<dbReference type="Proteomes" id="UP000037685">
    <property type="component" value="Unassembled WGS sequence"/>
</dbReference>
<dbReference type="PATRIC" id="fig|271.14.peg.383"/>
<accession>A0A0N0U877</accession>